<dbReference type="CDD" id="cd00077">
    <property type="entry name" value="HDc"/>
    <property type="match status" value="1"/>
</dbReference>
<evidence type="ECO:0000259" key="12">
    <source>
        <dbReference type="Pfam" id="PF13735"/>
    </source>
</evidence>
<dbReference type="Gene3D" id="3.30.460.10">
    <property type="entry name" value="Beta Polymerase, domain 2"/>
    <property type="match status" value="1"/>
</dbReference>
<dbReference type="PANTHER" id="PTHR46173:SF1">
    <property type="entry name" value="CCA TRNA NUCLEOTIDYLTRANSFERASE 1, MITOCHONDRIAL"/>
    <property type="match status" value="1"/>
</dbReference>
<dbReference type="CDD" id="cd05398">
    <property type="entry name" value="NT_ClassII-CCAase"/>
    <property type="match status" value="1"/>
</dbReference>
<dbReference type="Gene3D" id="1.10.3090.10">
    <property type="entry name" value="cca-adding enzyme, domain 2"/>
    <property type="match status" value="1"/>
</dbReference>
<dbReference type="InterPro" id="IPR050264">
    <property type="entry name" value="Bact_CCA-adding_enz_type3_sf"/>
</dbReference>
<protein>
    <recommendedName>
        <fullName evidence="15">HD domain-containing protein</fullName>
    </recommendedName>
</protein>
<dbReference type="Pfam" id="PF01743">
    <property type="entry name" value="PolyA_pol"/>
    <property type="match status" value="1"/>
</dbReference>
<dbReference type="Pfam" id="PF13735">
    <property type="entry name" value="tRNA_NucTran2_2"/>
    <property type="match status" value="1"/>
</dbReference>
<evidence type="ECO:0000256" key="8">
    <source>
        <dbReference type="ARBA" id="ARBA00022884"/>
    </source>
</evidence>
<evidence type="ECO:0000256" key="1">
    <source>
        <dbReference type="ARBA" id="ARBA00001946"/>
    </source>
</evidence>
<feature type="domain" description="Poly A polymerase head" evidence="10">
    <location>
        <begin position="22"/>
        <end position="154"/>
    </location>
</feature>
<feature type="domain" description="CCA-adding enzyme C-terminal" evidence="12">
    <location>
        <begin position="316"/>
        <end position="452"/>
    </location>
</feature>
<keyword evidence="8 9" id="KW-0694">RNA-binding</keyword>
<comment type="similarity">
    <text evidence="9">Belongs to the tRNA nucleotidyltransferase/poly(A) polymerase family.</text>
</comment>
<evidence type="ECO:0000313" key="14">
    <source>
        <dbReference type="Proteomes" id="UP000177208"/>
    </source>
</evidence>
<evidence type="ECO:0000256" key="9">
    <source>
        <dbReference type="RuleBase" id="RU003953"/>
    </source>
</evidence>
<reference evidence="13 14" key="1">
    <citation type="journal article" date="2016" name="Nat. Commun.">
        <title>Thousands of microbial genomes shed light on interconnected biogeochemical processes in an aquifer system.</title>
        <authorList>
            <person name="Anantharaman K."/>
            <person name="Brown C.T."/>
            <person name="Hug L.A."/>
            <person name="Sharon I."/>
            <person name="Castelle C.J."/>
            <person name="Probst A.J."/>
            <person name="Thomas B.C."/>
            <person name="Singh A."/>
            <person name="Wilkins M.J."/>
            <person name="Karaoz U."/>
            <person name="Brodie E.L."/>
            <person name="Williams K.H."/>
            <person name="Hubbard S.S."/>
            <person name="Banfield J.F."/>
        </authorList>
    </citation>
    <scope>NUCLEOTIDE SEQUENCE [LARGE SCALE GENOMIC DNA]</scope>
</reference>
<evidence type="ECO:0000256" key="3">
    <source>
        <dbReference type="ARBA" id="ARBA00022694"/>
    </source>
</evidence>
<evidence type="ECO:0000256" key="6">
    <source>
        <dbReference type="ARBA" id="ARBA00022741"/>
    </source>
</evidence>
<evidence type="ECO:0008006" key="15">
    <source>
        <dbReference type="Google" id="ProtNLM"/>
    </source>
</evidence>
<dbReference type="Pfam" id="PF12627">
    <property type="entry name" value="PolyA_pol_RNAbd"/>
    <property type="match status" value="1"/>
</dbReference>
<dbReference type="InterPro" id="IPR003607">
    <property type="entry name" value="HD/PDEase_dom"/>
</dbReference>
<evidence type="ECO:0000256" key="2">
    <source>
        <dbReference type="ARBA" id="ARBA00022679"/>
    </source>
</evidence>
<dbReference type="GO" id="GO:0008033">
    <property type="term" value="P:tRNA processing"/>
    <property type="evidence" value="ECO:0007669"/>
    <property type="project" value="UniProtKB-KW"/>
</dbReference>
<dbReference type="InterPro" id="IPR032828">
    <property type="entry name" value="PolyA_RNA-bd"/>
</dbReference>
<dbReference type="PANTHER" id="PTHR46173">
    <property type="entry name" value="CCA TRNA NUCLEOTIDYLTRANSFERASE 1, MITOCHONDRIAL"/>
    <property type="match status" value="1"/>
</dbReference>
<name>A0A1F7GDN7_9BACT</name>
<dbReference type="Proteomes" id="UP000177208">
    <property type="component" value="Unassembled WGS sequence"/>
</dbReference>
<dbReference type="GO" id="GO:0046872">
    <property type="term" value="F:metal ion binding"/>
    <property type="evidence" value="ECO:0007669"/>
    <property type="project" value="UniProtKB-KW"/>
</dbReference>
<keyword evidence="5" id="KW-0479">Metal-binding</keyword>
<feature type="domain" description="tRNA nucleotidyltransferase/poly(A) polymerase RNA and SrmB- binding" evidence="11">
    <location>
        <begin position="182"/>
        <end position="242"/>
    </location>
</feature>
<proteinExistence type="inferred from homology"/>
<evidence type="ECO:0000259" key="10">
    <source>
        <dbReference type="Pfam" id="PF01743"/>
    </source>
</evidence>
<organism evidence="13 14">
    <name type="scientific">Candidatus Roizmanbacteria bacterium RIFCSPHIGHO2_01_FULL_39_12c</name>
    <dbReference type="NCBI Taxonomy" id="1802031"/>
    <lineage>
        <taxon>Bacteria</taxon>
        <taxon>Candidatus Roizmaniibacteriota</taxon>
    </lineage>
</organism>
<dbReference type="InterPro" id="IPR002646">
    <property type="entry name" value="PolA_pol_head_dom"/>
</dbReference>
<keyword evidence="4" id="KW-0548">Nucleotidyltransferase</keyword>
<dbReference type="GO" id="GO:0000049">
    <property type="term" value="F:tRNA binding"/>
    <property type="evidence" value="ECO:0007669"/>
    <property type="project" value="TreeGrafter"/>
</dbReference>
<dbReference type="Gene3D" id="1.10.246.80">
    <property type="match status" value="1"/>
</dbReference>
<evidence type="ECO:0000313" key="13">
    <source>
        <dbReference type="EMBL" id="OGK16953.1"/>
    </source>
</evidence>
<evidence type="ECO:0000256" key="4">
    <source>
        <dbReference type="ARBA" id="ARBA00022695"/>
    </source>
</evidence>
<evidence type="ECO:0000259" key="11">
    <source>
        <dbReference type="Pfam" id="PF12627"/>
    </source>
</evidence>
<accession>A0A1F7GDN7</accession>
<dbReference type="AlphaFoldDB" id="A0A1F7GDN7"/>
<keyword evidence="7" id="KW-0460">Magnesium</keyword>
<dbReference type="InterPro" id="IPR043519">
    <property type="entry name" value="NT_sf"/>
</dbReference>
<dbReference type="GO" id="GO:0016779">
    <property type="term" value="F:nucleotidyltransferase activity"/>
    <property type="evidence" value="ECO:0007669"/>
    <property type="project" value="UniProtKB-KW"/>
</dbReference>
<dbReference type="SUPFAM" id="SSF81301">
    <property type="entry name" value="Nucleotidyltransferase"/>
    <property type="match status" value="1"/>
</dbReference>
<dbReference type="InterPro" id="IPR032810">
    <property type="entry name" value="CCA-adding_enz_C"/>
</dbReference>
<keyword evidence="3" id="KW-0819">tRNA processing</keyword>
<dbReference type="SUPFAM" id="SSF81891">
    <property type="entry name" value="Poly A polymerase C-terminal region-like"/>
    <property type="match status" value="1"/>
</dbReference>
<keyword evidence="2 9" id="KW-0808">Transferase</keyword>
<gene>
    <name evidence="13" type="ORF">A2774_00455</name>
</gene>
<comment type="caution">
    <text evidence="13">The sequence shown here is derived from an EMBL/GenBank/DDBJ whole genome shotgun (WGS) entry which is preliminary data.</text>
</comment>
<comment type="cofactor">
    <cofactor evidence="1">
        <name>Mg(2+)</name>
        <dbReference type="ChEBI" id="CHEBI:18420"/>
    </cofactor>
</comment>
<dbReference type="GO" id="GO:0000166">
    <property type="term" value="F:nucleotide binding"/>
    <property type="evidence" value="ECO:0007669"/>
    <property type="project" value="UniProtKB-KW"/>
</dbReference>
<evidence type="ECO:0000256" key="5">
    <source>
        <dbReference type="ARBA" id="ARBA00022723"/>
    </source>
</evidence>
<evidence type="ECO:0000256" key="7">
    <source>
        <dbReference type="ARBA" id="ARBA00022842"/>
    </source>
</evidence>
<dbReference type="EMBL" id="MFZG01000015">
    <property type="protein sequence ID" value="OGK16953.1"/>
    <property type="molecule type" value="Genomic_DNA"/>
</dbReference>
<sequence length="458" mass="53294">MIKLPQEVKDFMDKFGSNHFKIYLVGGAIRDILLNKNPEEVGNNWDFATNAKPEQILKLYPEGIYNNKYGTVIIPFPTRIKGNRLTSQPILFEITPFRKESDYKDLRHPEKVEWANTIEQDLSRRDFTINSMAYDGQKLIDPYDGQKHLKEKLVVAVGEPDKRFQEDALRLMRAIRFASELGFLIEEKTRDSISNNAQLISNISWERIRDEFFKILASLNPSEGILFLRNSGLLTFILPELDLCFMIPQKSPKRHHIYDVGTHLVMSLKHCPSKDIVTRLATLLHDVGKSKTFRRDDKTGLITFYNHEVVGTRMVKNIADRLRLSKNQKEKVVRLVQCHQFTVSELQTDKAVRRFIRNIGKEYLDDMLDLRYADRMGSGARPTSWRFELFKKRLIEVQKEPFKVTDLKVDGHDVMKILTIKPGKKVGQILQSIFNDVEEGRVKNDRQILLNKINHLKL</sequence>
<keyword evidence="6" id="KW-0547">Nucleotide-binding</keyword>